<feature type="compositionally biased region" description="Basic and acidic residues" evidence="1">
    <location>
        <begin position="74"/>
        <end position="86"/>
    </location>
</feature>
<name>A0A7S2WU20_9STRA</name>
<gene>
    <name evidence="2" type="ORF">RMAR1173_LOCUS18852</name>
</gene>
<organism evidence="2">
    <name type="scientific">Rhizochromulina marina</name>
    <dbReference type="NCBI Taxonomy" id="1034831"/>
    <lineage>
        <taxon>Eukaryota</taxon>
        <taxon>Sar</taxon>
        <taxon>Stramenopiles</taxon>
        <taxon>Ochrophyta</taxon>
        <taxon>Dictyochophyceae</taxon>
        <taxon>Rhizochromulinales</taxon>
        <taxon>Rhizochromulina</taxon>
    </lineage>
</organism>
<feature type="region of interest" description="Disordered" evidence="1">
    <location>
        <begin position="67"/>
        <end position="102"/>
    </location>
</feature>
<evidence type="ECO:0000256" key="1">
    <source>
        <dbReference type="SAM" id="MobiDB-lite"/>
    </source>
</evidence>
<evidence type="ECO:0000313" key="2">
    <source>
        <dbReference type="EMBL" id="CAD9707861.1"/>
    </source>
</evidence>
<dbReference type="EMBL" id="HBHJ01028459">
    <property type="protein sequence ID" value="CAD9707861.1"/>
    <property type="molecule type" value="Transcribed_RNA"/>
</dbReference>
<dbReference type="AlphaFoldDB" id="A0A7S2WU20"/>
<protein>
    <submittedName>
        <fullName evidence="2">Uncharacterized protein</fullName>
    </submittedName>
</protein>
<sequence length="166" mass="16960">MKTGSPRKPTAAEGGFFRDEPALSAPFGAGGVGAASAPMSTADVCLRPIRLSDAMASAVEDPLHFPAPPLGLEAKPKPLDAEDHHTSGAIQLSGGSGAISDAGAETPAWKKVKVMDGSVTASPGGELEVAMTLIRQMNERETFPAKKTQGENAALDMAVQPAALKV</sequence>
<feature type="region of interest" description="Disordered" evidence="1">
    <location>
        <begin position="1"/>
        <end position="20"/>
    </location>
</feature>
<proteinExistence type="predicted"/>
<accession>A0A7S2WU20</accession>
<reference evidence="2" key="1">
    <citation type="submission" date="2021-01" db="EMBL/GenBank/DDBJ databases">
        <authorList>
            <person name="Corre E."/>
            <person name="Pelletier E."/>
            <person name="Niang G."/>
            <person name="Scheremetjew M."/>
            <person name="Finn R."/>
            <person name="Kale V."/>
            <person name="Holt S."/>
            <person name="Cochrane G."/>
            <person name="Meng A."/>
            <person name="Brown T."/>
            <person name="Cohen L."/>
        </authorList>
    </citation>
    <scope>NUCLEOTIDE SEQUENCE</scope>
    <source>
        <strain evidence="2">CCMP1243</strain>
    </source>
</reference>